<dbReference type="Gene3D" id="2.160.20.80">
    <property type="entry name" value="E3 ubiquitin-protein ligase SopA"/>
    <property type="match status" value="1"/>
</dbReference>
<dbReference type="InterPro" id="IPR052949">
    <property type="entry name" value="PA_immunity-related"/>
</dbReference>
<evidence type="ECO:0008006" key="3">
    <source>
        <dbReference type="Google" id="ProtNLM"/>
    </source>
</evidence>
<dbReference type="AlphaFoldDB" id="A0A4R5NIM6"/>
<dbReference type="PANTHER" id="PTHR42999:SF1">
    <property type="entry name" value="PENTAPEPTIDE REPEAT-CONTAINING PROTEIN"/>
    <property type="match status" value="1"/>
</dbReference>
<accession>A0A4R5NIM6</accession>
<dbReference type="PANTHER" id="PTHR42999">
    <property type="entry name" value="ANTIBIOTIC RESISTANCE PROTEIN MCBG"/>
    <property type="match status" value="1"/>
</dbReference>
<dbReference type="InterPro" id="IPR001646">
    <property type="entry name" value="5peptide_repeat"/>
</dbReference>
<evidence type="ECO:0000313" key="2">
    <source>
        <dbReference type="Proteomes" id="UP000294854"/>
    </source>
</evidence>
<protein>
    <recommendedName>
        <fullName evidence="3">Pentapeptide repeat protein</fullName>
    </recommendedName>
</protein>
<dbReference type="STRING" id="1122149.FD44_GL000965"/>
<dbReference type="EMBL" id="PUFO01000076">
    <property type="protein sequence ID" value="TDG74443.1"/>
    <property type="molecule type" value="Genomic_DNA"/>
</dbReference>
<keyword evidence="2" id="KW-1185">Reference proteome</keyword>
<organism evidence="1 2">
    <name type="scientific">Secundilactobacillus malefermentans</name>
    <dbReference type="NCBI Taxonomy" id="176292"/>
    <lineage>
        <taxon>Bacteria</taxon>
        <taxon>Bacillati</taxon>
        <taxon>Bacillota</taxon>
        <taxon>Bacilli</taxon>
        <taxon>Lactobacillales</taxon>
        <taxon>Lactobacillaceae</taxon>
        <taxon>Secundilactobacillus</taxon>
    </lineage>
</organism>
<dbReference type="SUPFAM" id="SSF141571">
    <property type="entry name" value="Pentapeptide repeat-like"/>
    <property type="match status" value="1"/>
</dbReference>
<reference evidence="1 2" key="1">
    <citation type="journal article" date="2019" name="Appl. Microbiol. Biotechnol.">
        <title>Uncovering carbohydrate metabolism through a genotype-phenotype association study of 56 lactic acid bacteria genomes.</title>
        <authorList>
            <person name="Buron-Moles G."/>
            <person name="Chailyan A."/>
            <person name="Dolejs I."/>
            <person name="Forster J."/>
            <person name="Miks M.H."/>
        </authorList>
    </citation>
    <scope>NUCLEOTIDE SEQUENCE [LARGE SCALE GENOMIC DNA]</scope>
    <source>
        <strain evidence="1 2">ATCC 49373</strain>
    </source>
</reference>
<proteinExistence type="predicted"/>
<gene>
    <name evidence="1" type="ORF">C5L31_000090</name>
</gene>
<name>A0A4R5NIM6_9LACO</name>
<evidence type="ECO:0000313" key="1">
    <source>
        <dbReference type="EMBL" id="TDG74443.1"/>
    </source>
</evidence>
<comment type="caution">
    <text evidence="1">The sequence shown here is derived from an EMBL/GenBank/DDBJ whole genome shotgun (WGS) entry which is preliminary data.</text>
</comment>
<dbReference type="RefSeq" id="WP_010619007.1">
    <property type="nucleotide sequence ID" value="NZ_PUFO01000076.1"/>
</dbReference>
<dbReference type="Proteomes" id="UP000294854">
    <property type="component" value="Unassembled WGS sequence"/>
</dbReference>
<sequence length="201" mass="22540">MPNNTVEHQTLSLDDVETNYRYVDCTFTYSNKSIRLTNVTLSHCKFEQSNFDDAEWSGCTLDHLDWLNITAHNNAFFDCVFQDSLLMGADFTGSQFKRTTFDSCKATYLNLSETGIEAVTFNESQLIDSAFQAIKVKKHLTFKGCELTGIDLSDSNLSKVDISASYFDTLQLTLDRIAGLTISPLQATQIITLLGVKISDR</sequence>
<dbReference type="OrthoDB" id="9798656at2"/>
<dbReference type="Pfam" id="PF13599">
    <property type="entry name" value="Pentapeptide_4"/>
    <property type="match status" value="1"/>
</dbReference>